<reference evidence="5" key="2">
    <citation type="submission" date="2020-09" db="EMBL/GenBank/DDBJ databases">
        <authorList>
            <person name="Sun Q."/>
            <person name="Kim S."/>
        </authorList>
    </citation>
    <scope>NUCLEOTIDE SEQUENCE</scope>
    <source>
        <strain evidence="5">KCTC 23714</strain>
    </source>
</reference>
<dbReference type="CDD" id="cd06307">
    <property type="entry name" value="PBP1_sugar_binding"/>
    <property type="match status" value="1"/>
</dbReference>
<dbReference type="Pfam" id="PF13407">
    <property type="entry name" value="Peripla_BP_4"/>
    <property type="match status" value="1"/>
</dbReference>
<dbReference type="InterPro" id="IPR028082">
    <property type="entry name" value="Peripla_BP_I"/>
</dbReference>
<keyword evidence="6" id="KW-1185">Reference proteome</keyword>
<keyword evidence="3" id="KW-0732">Signal</keyword>
<dbReference type="Gene3D" id="1.10.260.40">
    <property type="entry name" value="lambda repressor-like DNA-binding domains"/>
    <property type="match status" value="1"/>
</dbReference>
<evidence type="ECO:0000313" key="5">
    <source>
        <dbReference type="EMBL" id="GGW34873.1"/>
    </source>
</evidence>
<evidence type="ECO:0000256" key="2">
    <source>
        <dbReference type="ARBA" id="ARBA00007639"/>
    </source>
</evidence>
<dbReference type="PANTHER" id="PTHR46847">
    <property type="entry name" value="D-ALLOSE-BINDING PERIPLASMIC PROTEIN-RELATED"/>
    <property type="match status" value="1"/>
</dbReference>
<dbReference type="PROSITE" id="PS50932">
    <property type="entry name" value="HTH_LACI_2"/>
    <property type="match status" value="1"/>
</dbReference>
<dbReference type="PANTHER" id="PTHR46847:SF1">
    <property type="entry name" value="D-ALLOSE-BINDING PERIPLASMIC PROTEIN-RELATED"/>
    <property type="match status" value="1"/>
</dbReference>
<gene>
    <name evidence="5" type="ORF">GCM10011452_24190</name>
</gene>
<evidence type="ECO:0000313" key="6">
    <source>
        <dbReference type="Proteomes" id="UP000628984"/>
    </source>
</evidence>
<dbReference type="InterPro" id="IPR010982">
    <property type="entry name" value="Lambda_DNA-bd_dom_sf"/>
</dbReference>
<comment type="similarity">
    <text evidence="2">Belongs to the bacterial solute-binding protein 2 family.</text>
</comment>
<dbReference type="EMBL" id="BMYQ01000007">
    <property type="protein sequence ID" value="GGW34873.1"/>
    <property type="molecule type" value="Genomic_DNA"/>
</dbReference>
<dbReference type="GO" id="GO:0003677">
    <property type="term" value="F:DNA binding"/>
    <property type="evidence" value="ECO:0007669"/>
    <property type="project" value="InterPro"/>
</dbReference>
<dbReference type="GO" id="GO:0030313">
    <property type="term" value="C:cell envelope"/>
    <property type="evidence" value="ECO:0007669"/>
    <property type="project" value="UniProtKB-SubCell"/>
</dbReference>
<dbReference type="InterPro" id="IPR000843">
    <property type="entry name" value="HTH_LacI"/>
</dbReference>
<sequence length="331" mass="35481">MRRVTVAEIMRETGLSRATVDRVLNGRGHVHPRTRAAVEDTLARLGRGEAPPPVIAADIALRVGRGMMAQMRDAWQGAGLTGRFEDLYLADEDQVLRRIEDLCRDANRPLILTAKNSDRLTDLLREARGRGKRIIAAVSDLAPEARDAFVGIDNRAAGQTAAFLIGRMLGDRPTTVGVVLGNIAFRCHEDREIGFRTALRAHFPKVVLAGEAQGEDSADLTRNAVLQMLKDHPALGAIYNVGGGNVGLLDALGEAGRAGDMLVIGHEVNAVTAPLLRGGGLDFAIAGDPVTLLAAALRHAFPEGAENLREIGLLDFAVYTRFNLPGFAHTA</sequence>
<comment type="caution">
    <text evidence="5">The sequence shown here is derived from an EMBL/GenBank/DDBJ whole genome shotgun (WGS) entry which is preliminary data.</text>
</comment>
<name>A0A918IYU8_9RHOB</name>
<dbReference type="SUPFAM" id="SSF53822">
    <property type="entry name" value="Periplasmic binding protein-like I"/>
    <property type="match status" value="1"/>
</dbReference>
<evidence type="ECO:0000259" key="4">
    <source>
        <dbReference type="PROSITE" id="PS50932"/>
    </source>
</evidence>
<proteinExistence type="inferred from homology"/>
<dbReference type="InterPro" id="IPR025997">
    <property type="entry name" value="SBP_2_dom"/>
</dbReference>
<feature type="domain" description="HTH lacI-type" evidence="4">
    <location>
        <begin position="4"/>
        <end position="46"/>
    </location>
</feature>
<reference evidence="5" key="1">
    <citation type="journal article" date="2014" name="Int. J. Syst. Evol. Microbiol.">
        <title>Complete genome sequence of Corynebacterium casei LMG S-19264T (=DSM 44701T), isolated from a smear-ripened cheese.</title>
        <authorList>
            <consortium name="US DOE Joint Genome Institute (JGI-PGF)"/>
            <person name="Walter F."/>
            <person name="Albersmeier A."/>
            <person name="Kalinowski J."/>
            <person name="Ruckert C."/>
        </authorList>
    </citation>
    <scope>NUCLEOTIDE SEQUENCE</scope>
    <source>
        <strain evidence="5">KCTC 23714</strain>
    </source>
</reference>
<organism evidence="5 6">
    <name type="scientific">Gemmobacter lanyuensis</name>
    <dbReference type="NCBI Taxonomy" id="1054497"/>
    <lineage>
        <taxon>Bacteria</taxon>
        <taxon>Pseudomonadati</taxon>
        <taxon>Pseudomonadota</taxon>
        <taxon>Alphaproteobacteria</taxon>
        <taxon>Rhodobacterales</taxon>
        <taxon>Paracoccaceae</taxon>
        <taxon>Gemmobacter</taxon>
    </lineage>
</organism>
<dbReference type="CDD" id="cd01392">
    <property type="entry name" value="HTH_LacI"/>
    <property type="match status" value="1"/>
</dbReference>
<dbReference type="RefSeq" id="WP_189634134.1">
    <property type="nucleotide sequence ID" value="NZ_BMYQ01000007.1"/>
</dbReference>
<dbReference type="Gene3D" id="3.40.50.2300">
    <property type="match status" value="2"/>
</dbReference>
<protein>
    <submittedName>
        <fullName evidence="5">LacI family transcriptional regulator</fullName>
    </submittedName>
</protein>
<dbReference type="GO" id="GO:0006355">
    <property type="term" value="P:regulation of DNA-templated transcription"/>
    <property type="evidence" value="ECO:0007669"/>
    <property type="project" value="InterPro"/>
</dbReference>
<evidence type="ECO:0000256" key="1">
    <source>
        <dbReference type="ARBA" id="ARBA00004196"/>
    </source>
</evidence>
<evidence type="ECO:0000256" key="3">
    <source>
        <dbReference type="ARBA" id="ARBA00022729"/>
    </source>
</evidence>
<dbReference type="Proteomes" id="UP000628984">
    <property type="component" value="Unassembled WGS sequence"/>
</dbReference>
<accession>A0A918IYU8</accession>
<dbReference type="SUPFAM" id="SSF47413">
    <property type="entry name" value="lambda repressor-like DNA-binding domains"/>
    <property type="match status" value="1"/>
</dbReference>
<dbReference type="GO" id="GO:0030246">
    <property type="term" value="F:carbohydrate binding"/>
    <property type="evidence" value="ECO:0007669"/>
    <property type="project" value="UniProtKB-ARBA"/>
</dbReference>
<comment type="subcellular location">
    <subcellularLocation>
        <location evidence="1">Cell envelope</location>
    </subcellularLocation>
</comment>
<dbReference type="AlphaFoldDB" id="A0A918IYU8"/>